<dbReference type="Pfam" id="PF08401">
    <property type="entry name" value="ArdcN"/>
    <property type="match status" value="1"/>
</dbReference>
<evidence type="ECO:0000259" key="2">
    <source>
        <dbReference type="Pfam" id="PF18818"/>
    </source>
</evidence>
<sequence length="321" mass="35540">MISPCPHPSEPATCGLRRFWSITMTDLYQSITERIIGALESGAIPWQFPWKREPGGAMPANLSTGRLYRGINTLLLNMTAMHEGYRRNRWLTYQQARMLGAHVRRGETGTPIVFFKMLEVDETGRSCAANDAPAAKDVPMLRSFTVFNADQIEDLPPTLAQPEQAPDWSPVEEAERLLAASGAVIRHGGDQAFYRPSDDVIQLPLRGAFPQATGYYGVALHELTHWTGHASRCNRPMQSRQHLTAYAFEELVAEMGAAFLCGHCGIDAELQHAGYIAHWLEALRHDKRLVFTAASMAQKAADFVLGNEVTEPIPDTVVLAA</sequence>
<gene>
    <name evidence="3" type="ordered locus">Alide2_3443</name>
</gene>
<evidence type="ECO:0000259" key="1">
    <source>
        <dbReference type="Pfam" id="PF08401"/>
    </source>
</evidence>
<dbReference type="Proteomes" id="UP000007938">
    <property type="component" value="Chromosome"/>
</dbReference>
<reference evidence="3 4" key="2">
    <citation type="submission" date="2011-04" db="EMBL/GenBank/DDBJ databases">
        <title>Complete sequence of chromosome of Alicycliphilus denitrificans K601.</title>
        <authorList>
            <consortium name="US DOE Joint Genome Institute"/>
            <person name="Lucas S."/>
            <person name="Han J."/>
            <person name="Lapidus A."/>
            <person name="Cheng J.-F."/>
            <person name="Goodwin L."/>
            <person name="Pitluck S."/>
            <person name="Peters L."/>
            <person name="Zeytun A."/>
            <person name="Detter J.C."/>
            <person name="Han C."/>
            <person name="Tapia R."/>
            <person name="Land M."/>
            <person name="Hauser L."/>
            <person name="Kyrpides N."/>
            <person name="Ivanova N."/>
            <person name="Mikhailova N."/>
            <person name="Pagani I."/>
            <person name="Oosterkamp M."/>
            <person name="Pieper D."/>
            <person name="van Berkel W."/>
            <person name="Langenhoff A."/>
            <person name="Smidt H."/>
            <person name="Stams A."/>
            <person name="Woyke T."/>
        </authorList>
    </citation>
    <scope>NUCLEOTIDE SEQUENCE [LARGE SCALE GENOMIC DNA]</scope>
    <source>
        <strain evidence="4">DSM 14773 / CIP 107495 / K601</strain>
    </source>
</reference>
<keyword evidence="4" id="KW-1185">Reference proteome</keyword>
<dbReference type="HOGENOM" id="CLU_041111_0_0_4"/>
<dbReference type="Pfam" id="PF18818">
    <property type="entry name" value="MPTase-PolyVal"/>
    <property type="match status" value="1"/>
</dbReference>
<accession>F4GAR0</accession>
<name>F4GAR0_ALIDK</name>
<dbReference type="InterPro" id="IPR017113">
    <property type="entry name" value="Antirestriction_ArdC"/>
</dbReference>
<dbReference type="AlphaFoldDB" id="F4GAR0"/>
<dbReference type="KEGG" id="adk:Alide2_3443"/>
<reference evidence="3 4" key="1">
    <citation type="journal article" date="2011" name="J. Bacteriol.">
        <title>Genome Sequences of Alicycliphilus denitrificans Strains BC and K601T.</title>
        <authorList>
            <person name="Oosterkamp M.J."/>
            <person name="Veuskens T."/>
            <person name="Plugge C.M."/>
            <person name="Langenhoff A.A."/>
            <person name="Gerritse J."/>
            <person name="van Berkel W.J."/>
            <person name="Pieper D.H."/>
            <person name="Junca H."/>
            <person name="Goodwin L.A."/>
            <person name="Daligault H.E."/>
            <person name="Bruce D.C."/>
            <person name="Detter J.C."/>
            <person name="Tapia R."/>
            <person name="Han C.S."/>
            <person name="Land M.L."/>
            <person name="Hauser L.J."/>
            <person name="Smidt H."/>
            <person name="Stams A.J."/>
        </authorList>
    </citation>
    <scope>NUCLEOTIDE SEQUENCE [LARGE SCALE GENOMIC DNA]</scope>
    <source>
        <strain evidence="4">DSM 14773 / CIP 107495 / K601</strain>
    </source>
</reference>
<dbReference type="InterPro" id="IPR041459">
    <property type="entry name" value="MPTase-PolyVal"/>
</dbReference>
<evidence type="ECO:0008006" key="5">
    <source>
        <dbReference type="Google" id="ProtNLM"/>
    </source>
</evidence>
<protein>
    <recommendedName>
        <fullName evidence="5">DUF1738 domain-containing protein</fullName>
    </recommendedName>
</protein>
<feature type="domain" description="Polyvalent protein metallopeptidase" evidence="2">
    <location>
        <begin position="172"/>
        <end position="295"/>
    </location>
</feature>
<dbReference type="STRING" id="596154.Alide2_3443"/>
<organism evidence="3 4">
    <name type="scientific">Alicycliphilus denitrificans (strain DSM 14773 / CIP 107495 / K601)</name>
    <dbReference type="NCBI Taxonomy" id="596154"/>
    <lineage>
        <taxon>Bacteria</taxon>
        <taxon>Pseudomonadati</taxon>
        <taxon>Pseudomonadota</taxon>
        <taxon>Betaproteobacteria</taxon>
        <taxon>Burkholderiales</taxon>
        <taxon>Comamonadaceae</taxon>
        <taxon>Alicycliphilus</taxon>
    </lineage>
</organism>
<dbReference type="eggNOG" id="COG4227">
    <property type="taxonomic scope" value="Bacteria"/>
</dbReference>
<feature type="domain" description="N-terminal" evidence="1">
    <location>
        <begin position="26"/>
        <end position="147"/>
    </location>
</feature>
<dbReference type="GO" id="GO:0003697">
    <property type="term" value="F:single-stranded DNA binding"/>
    <property type="evidence" value="ECO:0007669"/>
    <property type="project" value="InterPro"/>
</dbReference>
<dbReference type="PIRSF" id="PIRSF037112">
    <property type="entry name" value="Antirestriction_ArdC"/>
    <property type="match status" value="1"/>
</dbReference>
<dbReference type="EMBL" id="CP002657">
    <property type="protein sequence ID" value="AEB85773.1"/>
    <property type="molecule type" value="Genomic_DNA"/>
</dbReference>
<proteinExistence type="predicted"/>
<evidence type="ECO:0000313" key="4">
    <source>
        <dbReference type="Proteomes" id="UP000007938"/>
    </source>
</evidence>
<evidence type="ECO:0000313" key="3">
    <source>
        <dbReference type="EMBL" id="AEB85773.1"/>
    </source>
</evidence>
<dbReference type="InterPro" id="IPR013610">
    <property type="entry name" value="ArdC_N"/>
</dbReference>